<feature type="transmembrane region" description="Helical" evidence="1">
    <location>
        <begin position="143"/>
        <end position="168"/>
    </location>
</feature>
<keyword evidence="1" id="KW-1133">Transmembrane helix</keyword>
<dbReference type="RefSeq" id="WP_213486305.1">
    <property type="nucleotide sequence ID" value="NZ_CAJRAY010000089.1"/>
</dbReference>
<feature type="transmembrane region" description="Helical" evidence="1">
    <location>
        <begin position="233"/>
        <end position="255"/>
    </location>
</feature>
<dbReference type="InterPro" id="IPR010390">
    <property type="entry name" value="ABC-2_transporter-like"/>
</dbReference>
<reference evidence="2 3" key="1">
    <citation type="submission" date="2021-04" db="EMBL/GenBank/DDBJ databases">
        <authorList>
            <person name="Rakotoarivonina H."/>
        </authorList>
    </citation>
    <scope>NUCLEOTIDE SEQUENCE [LARGE SCALE GENOMIC DNA]</scope>
    <source>
        <strain evidence="2 3">XE</strain>
    </source>
</reference>
<comment type="caution">
    <text evidence="2">The sequence shown here is derived from an EMBL/GenBank/DDBJ whole genome shotgun (WGS) entry which is preliminary data.</text>
</comment>
<dbReference type="Pfam" id="PF06182">
    <property type="entry name" value="ABC2_membrane_6"/>
    <property type="match status" value="1"/>
</dbReference>
<feature type="transmembrane region" description="Helical" evidence="1">
    <location>
        <begin position="58"/>
        <end position="77"/>
    </location>
</feature>
<dbReference type="PANTHER" id="PTHR36832">
    <property type="entry name" value="SLR1174 PROTEIN-RELATED"/>
    <property type="match status" value="1"/>
</dbReference>
<dbReference type="PANTHER" id="PTHR36832:SF2">
    <property type="entry name" value="INTEGRAL MEMBRANE PROTEIN"/>
    <property type="match status" value="1"/>
</dbReference>
<keyword evidence="3" id="KW-1185">Reference proteome</keyword>
<accession>A0ABN7S594</accession>
<proteinExistence type="predicted"/>
<keyword evidence="1" id="KW-0812">Transmembrane</keyword>
<dbReference type="EMBL" id="CAJRAY010000089">
    <property type="protein sequence ID" value="CAG5092070.1"/>
    <property type="molecule type" value="Genomic_DNA"/>
</dbReference>
<feature type="transmembrane region" description="Helical" evidence="1">
    <location>
        <begin position="180"/>
        <end position="199"/>
    </location>
</feature>
<name>A0ABN7S594_THEXY</name>
<evidence type="ECO:0000313" key="3">
    <source>
        <dbReference type="Proteomes" id="UP000681526"/>
    </source>
</evidence>
<keyword evidence="1" id="KW-0472">Membrane</keyword>
<protein>
    <submittedName>
        <fullName evidence="2">ABC transporter permease protein</fullName>
    </submittedName>
</protein>
<dbReference type="Proteomes" id="UP000681526">
    <property type="component" value="Unassembled WGS sequence"/>
</dbReference>
<feature type="transmembrane region" description="Helical" evidence="1">
    <location>
        <begin position="109"/>
        <end position="131"/>
    </location>
</feature>
<feature type="transmembrane region" description="Helical" evidence="1">
    <location>
        <begin position="21"/>
        <end position="43"/>
    </location>
</feature>
<gene>
    <name evidence="2" type="primary">txxe 3490</name>
    <name evidence="2" type="ORF">TXXE_17570</name>
</gene>
<evidence type="ECO:0000256" key="1">
    <source>
        <dbReference type="SAM" id="Phobius"/>
    </source>
</evidence>
<sequence length="267" mass="29562">MNAPLSLLKMRFLMGLQYRAAAAAGILTQLFFGLILIMVYAAFYTHNGEAQPMTLKEVVAYVWLQQMFFALIVLWQFDGELFELITGGNIAYELCRPWRLYPIWYAKLLAARLASASLRCLPVALVVFILPEPYRMPLPASPAALLLFILALLSGLLLVAAISMLVYISVFWTMSPVGSVLMIAVAGEFFAGMIVPVPLMPDWMQTLAGLLPFRWTVDFPFRVYTGHIGVREALAGIGIQMIWLAALAAAGEWLMGRALKRVVVQGG</sequence>
<organism evidence="2 3">
    <name type="scientific">Thermobacillus xylanilyticus</name>
    <dbReference type="NCBI Taxonomy" id="76633"/>
    <lineage>
        <taxon>Bacteria</taxon>
        <taxon>Bacillati</taxon>
        <taxon>Bacillota</taxon>
        <taxon>Bacilli</taxon>
        <taxon>Bacillales</taxon>
        <taxon>Paenibacillaceae</taxon>
        <taxon>Thermobacillus</taxon>
    </lineage>
</organism>
<evidence type="ECO:0000313" key="2">
    <source>
        <dbReference type="EMBL" id="CAG5092070.1"/>
    </source>
</evidence>